<dbReference type="RefSeq" id="WP_081368437.1">
    <property type="nucleotide sequence ID" value="NZ_FPJA01000004.1"/>
</dbReference>
<evidence type="ECO:0000313" key="3">
    <source>
        <dbReference type="Proteomes" id="UP000182958"/>
    </source>
</evidence>
<dbReference type="InterPro" id="IPR052548">
    <property type="entry name" value="Type_VII_TA_antitoxin"/>
</dbReference>
<dbReference type="EMBL" id="FPJA01000004">
    <property type="protein sequence ID" value="SFW14426.1"/>
    <property type="molecule type" value="Genomic_DNA"/>
</dbReference>
<dbReference type="CDD" id="cd05403">
    <property type="entry name" value="NT_KNTase_like"/>
    <property type="match status" value="1"/>
</dbReference>
<dbReference type="InterPro" id="IPR002934">
    <property type="entry name" value="Polymerase_NTP_transf_dom"/>
</dbReference>
<evidence type="ECO:0000313" key="2">
    <source>
        <dbReference type="EMBL" id="SFW14426.1"/>
    </source>
</evidence>
<keyword evidence="3" id="KW-1185">Reference proteome</keyword>
<dbReference type="Gene3D" id="3.30.460.10">
    <property type="entry name" value="Beta Polymerase, domain 2"/>
    <property type="match status" value="1"/>
</dbReference>
<feature type="domain" description="Polymerase nucleotidyl transferase" evidence="1">
    <location>
        <begin position="11"/>
        <end position="66"/>
    </location>
</feature>
<dbReference type="InterPro" id="IPR043519">
    <property type="entry name" value="NT_sf"/>
</dbReference>
<protein>
    <submittedName>
        <fullName evidence="2">Predicted nucleotidyltransferase</fullName>
    </submittedName>
</protein>
<reference evidence="3" key="1">
    <citation type="submission" date="2016-11" db="EMBL/GenBank/DDBJ databases">
        <authorList>
            <person name="Varghese N."/>
            <person name="Submissions S."/>
        </authorList>
    </citation>
    <scope>NUCLEOTIDE SEQUENCE [LARGE SCALE GENOMIC DNA]</scope>
    <source>
        <strain evidence="3">C3</strain>
    </source>
</reference>
<dbReference type="SUPFAM" id="SSF81301">
    <property type="entry name" value="Nucleotidyltransferase"/>
    <property type="match status" value="1"/>
</dbReference>
<dbReference type="GO" id="GO:0016779">
    <property type="term" value="F:nucleotidyltransferase activity"/>
    <property type="evidence" value="ECO:0007669"/>
    <property type="project" value="InterPro"/>
</dbReference>
<dbReference type="Pfam" id="PF01909">
    <property type="entry name" value="NTP_transf_2"/>
    <property type="match status" value="1"/>
</dbReference>
<dbReference type="PANTHER" id="PTHR33933">
    <property type="entry name" value="NUCLEOTIDYLTRANSFERASE"/>
    <property type="match status" value="1"/>
</dbReference>
<evidence type="ECO:0000259" key="1">
    <source>
        <dbReference type="Pfam" id="PF01909"/>
    </source>
</evidence>
<keyword evidence="2" id="KW-0808">Transferase</keyword>
<organism evidence="2 3">
    <name type="scientific">Selenomonas ruminantium</name>
    <dbReference type="NCBI Taxonomy" id="971"/>
    <lineage>
        <taxon>Bacteria</taxon>
        <taxon>Bacillati</taxon>
        <taxon>Bacillota</taxon>
        <taxon>Negativicutes</taxon>
        <taxon>Selenomonadales</taxon>
        <taxon>Selenomonadaceae</taxon>
        <taxon>Selenomonas</taxon>
    </lineage>
</organism>
<proteinExistence type="predicted"/>
<sequence>MMQINELMMDYVKELKKIYGHKLMRVSLFGSYARGDNRAYSDINVFVLVDGTENDLHDYSDRLYEMTVEFNMKNDVDVQTLVMSTEYYNKWKYVHPLILNIKDEEIRFYGSLA</sequence>
<gene>
    <name evidence="2" type="ORF">SAMN02910323_0347</name>
</gene>
<accession>A0A1K1LU91</accession>
<dbReference type="PANTHER" id="PTHR33933:SF1">
    <property type="entry name" value="PROTEIN ADENYLYLTRANSFERASE MNTA-RELATED"/>
    <property type="match status" value="1"/>
</dbReference>
<name>A0A1K1LU91_SELRU</name>
<dbReference type="Proteomes" id="UP000182958">
    <property type="component" value="Unassembled WGS sequence"/>
</dbReference>
<dbReference type="AlphaFoldDB" id="A0A1K1LU91"/>